<protein>
    <submittedName>
        <fullName evidence="1">Uncharacterized protein</fullName>
    </submittedName>
</protein>
<name>A0A8S5QSR4_9CAUD</name>
<evidence type="ECO:0000313" key="1">
    <source>
        <dbReference type="EMBL" id="DAE21835.1"/>
    </source>
</evidence>
<proteinExistence type="predicted"/>
<dbReference type="EMBL" id="BK015718">
    <property type="protein sequence ID" value="DAE21835.1"/>
    <property type="molecule type" value="Genomic_DNA"/>
</dbReference>
<accession>A0A8S5QSR4</accession>
<organism evidence="1">
    <name type="scientific">Myoviridae sp. ctoNH1</name>
    <dbReference type="NCBI Taxonomy" id="2826695"/>
    <lineage>
        <taxon>Viruses</taxon>
        <taxon>Duplodnaviria</taxon>
        <taxon>Heunggongvirae</taxon>
        <taxon>Uroviricota</taxon>
        <taxon>Caudoviricetes</taxon>
    </lineage>
</organism>
<reference evidence="1" key="1">
    <citation type="journal article" date="2021" name="Proc. Natl. Acad. Sci. U.S.A.">
        <title>A Catalog of Tens of Thousands of Viruses from Human Metagenomes Reveals Hidden Associations with Chronic Diseases.</title>
        <authorList>
            <person name="Tisza M.J."/>
            <person name="Buck C.B."/>
        </authorList>
    </citation>
    <scope>NUCLEOTIDE SEQUENCE</scope>
    <source>
        <strain evidence="1">CtoNH1</strain>
    </source>
</reference>
<sequence>MSLVTKVRQAMKVLIGATKNLKVSRDADVFTEIAFNFSFERANFNSNRQMGNFTIQYLVSPKPESTNTAPSITYDQIIKAFDSARPNVFKEAGLIMFSCSYEQGDIITDPVTGTVSLAFTINIIVTEKR</sequence>